<dbReference type="OrthoDB" id="6499973at2759"/>
<dbReference type="STRING" id="29845.A0A1V6S3P4"/>
<accession>A0A1V6S3P4</accession>
<dbReference type="EMBL" id="MDYP01000009">
    <property type="protein sequence ID" value="OQE08677.1"/>
    <property type="molecule type" value="Genomic_DNA"/>
</dbReference>
<sequence length="174" mass="19787">MNPNELSWPTRHLHTSTRNGSTWGYVIYLTTYTPRSKTAFLQIVDLLNSYIKDGLYSDCVSGNNTTNKDLTSCHEIWAQHRSIIMNHPKFDGASIDSIRTHFRLWVESQEEQGLSTQYRMCMVIDEESLQTLLDAPPPQDCSDKLMIDPTRHVKVVPLHLNNDGDDGFDGFLGG</sequence>
<proteinExistence type="predicted"/>
<keyword evidence="2" id="KW-1185">Reference proteome</keyword>
<organism evidence="1 2">
    <name type="scientific">Penicillium vulpinum</name>
    <dbReference type="NCBI Taxonomy" id="29845"/>
    <lineage>
        <taxon>Eukaryota</taxon>
        <taxon>Fungi</taxon>
        <taxon>Dikarya</taxon>
        <taxon>Ascomycota</taxon>
        <taxon>Pezizomycotina</taxon>
        <taxon>Eurotiomycetes</taxon>
        <taxon>Eurotiomycetidae</taxon>
        <taxon>Eurotiales</taxon>
        <taxon>Aspergillaceae</taxon>
        <taxon>Penicillium</taxon>
    </lineage>
</organism>
<reference evidence="2" key="1">
    <citation type="journal article" date="2017" name="Nat. Microbiol.">
        <title>Global analysis of biosynthetic gene clusters reveals vast potential of secondary metabolite production in Penicillium species.</title>
        <authorList>
            <person name="Nielsen J.C."/>
            <person name="Grijseels S."/>
            <person name="Prigent S."/>
            <person name="Ji B."/>
            <person name="Dainat J."/>
            <person name="Nielsen K.F."/>
            <person name="Frisvad J.C."/>
            <person name="Workman M."/>
            <person name="Nielsen J."/>
        </authorList>
    </citation>
    <scope>NUCLEOTIDE SEQUENCE [LARGE SCALE GENOMIC DNA]</scope>
    <source>
        <strain evidence="2">IBT 29486</strain>
    </source>
</reference>
<comment type="caution">
    <text evidence="1">The sequence shown here is derived from an EMBL/GenBank/DDBJ whole genome shotgun (WGS) entry which is preliminary data.</text>
</comment>
<name>A0A1V6S3P4_9EURO</name>
<evidence type="ECO:0000313" key="1">
    <source>
        <dbReference type="EMBL" id="OQE08677.1"/>
    </source>
</evidence>
<gene>
    <name evidence="1" type="ORF">PENVUL_c009G01179</name>
</gene>
<evidence type="ECO:0000313" key="2">
    <source>
        <dbReference type="Proteomes" id="UP000191518"/>
    </source>
</evidence>
<protein>
    <submittedName>
        <fullName evidence="1">Uncharacterized protein</fullName>
    </submittedName>
</protein>
<dbReference type="AlphaFoldDB" id="A0A1V6S3P4"/>
<dbReference type="Proteomes" id="UP000191518">
    <property type="component" value="Unassembled WGS sequence"/>
</dbReference>